<dbReference type="RefSeq" id="WP_311369785.1">
    <property type="nucleotide sequence ID" value="NZ_JAVRHX010000006.1"/>
</dbReference>
<proteinExistence type="predicted"/>
<dbReference type="InterPro" id="IPR045175">
    <property type="entry name" value="M28_fam"/>
</dbReference>
<name>A0ABU2ZW63_9ALTE</name>
<gene>
    <name evidence="3" type="ORF">RM552_15495</name>
</gene>
<dbReference type="InterPro" id="IPR007484">
    <property type="entry name" value="Peptidase_M28"/>
</dbReference>
<dbReference type="Gene3D" id="3.50.30.30">
    <property type="match status" value="1"/>
</dbReference>
<dbReference type="EMBL" id="JAVRHX010000006">
    <property type="protein sequence ID" value="MDT0596258.1"/>
    <property type="molecule type" value="Genomic_DNA"/>
</dbReference>
<evidence type="ECO:0000313" key="3">
    <source>
        <dbReference type="EMBL" id="MDT0596258.1"/>
    </source>
</evidence>
<feature type="chain" id="PRO_5046392931" evidence="1">
    <location>
        <begin position="25"/>
        <end position="537"/>
    </location>
</feature>
<dbReference type="Pfam" id="PF04389">
    <property type="entry name" value="Peptidase_M28"/>
    <property type="match status" value="1"/>
</dbReference>
<dbReference type="SUPFAM" id="SSF52025">
    <property type="entry name" value="PA domain"/>
    <property type="match status" value="1"/>
</dbReference>
<feature type="signal peptide" evidence="1">
    <location>
        <begin position="1"/>
        <end position="24"/>
    </location>
</feature>
<dbReference type="Gene3D" id="3.40.630.10">
    <property type="entry name" value="Zn peptidases"/>
    <property type="match status" value="1"/>
</dbReference>
<dbReference type="SUPFAM" id="SSF53187">
    <property type="entry name" value="Zn-dependent exopeptidases"/>
    <property type="match status" value="1"/>
</dbReference>
<dbReference type="InterPro" id="IPR046450">
    <property type="entry name" value="PA_dom_sf"/>
</dbReference>
<reference evidence="3 4" key="1">
    <citation type="submission" date="2023-09" db="EMBL/GenBank/DDBJ databases">
        <authorList>
            <person name="Rey-Velasco X."/>
        </authorList>
    </citation>
    <scope>NUCLEOTIDE SEQUENCE [LARGE SCALE GENOMIC DNA]</scope>
    <source>
        <strain evidence="3 4">P117</strain>
    </source>
</reference>
<evidence type="ECO:0000313" key="4">
    <source>
        <dbReference type="Proteomes" id="UP001253545"/>
    </source>
</evidence>
<accession>A0ABU2ZW63</accession>
<evidence type="ECO:0000256" key="1">
    <source>
        <dbReference type="SAM" id="SignalP"/>
    </source>
</evidence>
<feature type="domain" description="Peptidase M28" evidence="2">
    <location>
        <begin position="291"/>
        <end position="507"/>
    </location>
</feature>
<keyword evidence="4" id="KW-1185">Reference proteome</keyword>
<sequence>MSNKIITSIAAATISFFVASSCVAGSPDRFEAHMNLLASDLLAGRDTGSIGHDFTSLYIASELQKYGVKPGGDDGSYYQMIPFKQSSIDIASPKLMVTNGTDTLEFTFMDDMLMSPDMNYSESQLDGELVFAGFGIDAPYLNYSDYDGIDIKGKIAVVLVGMPGDFPSEEGAHYWRESTSALTAKGAIGVIAVHTPVIERLFRFERRKFSARSPSTRWLHPDGTANNASAQIRASSILSVEAGKKLFDLAGMDFDAIVDDIENNRKPKAQAMGLTATASLKSTHSQTQSPNVIGILEGSDPDLKNEYVILTAHSDHIGISKDSVLKDTINNGAMDNASGVSTLLEIAYELHKSGAKLKRSLIFAFVTGEEKGLLGSDYYGHYPTVPLAQIVANVNLDMPILTYRTNQMVVYGTEHSSLKSSVTDALARHNMELIPDPTPQQAFFVRSDQYSLVKQGIPAVYMDPGPDVTEETESMITADVFLKTHYHMPSDDLNLPIDYVWAAKFVDVNLEIAKNIANLQDRPSWNEDSFFKSFEKN</sequence>
<dbReference type="PANTHER" id="PTHR12147">
    <property type="entry name" value="METALLOPEPTIDASE M28 FAMILY MEMBER"/>
    <property type="match status" value="1"/>
</dbReference>
<dbReference type="CDD" id="cd04820">
    <property type="entry name" value="PA_M28_1_1"/>
    <property type="match status" value="1"/>
</dbReference>
<protein>
    <submittedName>
        <fullName evidence="3">M28 family metallopeptidase</fullName>
    </submittedName>
</protein>
<evidence type="ECO:0000259" key="2">
    <source>
        <dbReference type="Pfam" id="PF04389"/>
    </source>
</evidence>
<dbReference type="PROSITE" id="PS51257">
    <property type="entry name" value="PROKAR_LIPOPROTEIN"/>
    <property type="match status" value="1"/>
</dbReference>
<keyword evidence="1" id="KW-0732">Signal</keyword>
<dbReference type="Proteomes" id="UP001253545">
    <property type="component" value="Unassembled WGS sequence"/>
</dbReference>
<dbReference type="PANTHER" id="PTHR12147:SF26">
    <property type="entry name" value="PEPTIDASE M28 DOMAIN-CONTAINING PROTEIN"/>
    <property type="match status" value="1"/>
</dbReference>
<comment type="caution">
    <text evidence="3">The sequence shown here is derived from an EMBL/GenBank/DDBJ whole genome shotgun (WGS) entry which is preliminary data.</text>
</comment>
<organism evidence="3 4">
    <name type="scientific">Glaciecola petra</name>
    <dbReference type="NCBI Taxonomy" id="3075602"/>
    <lineage>
        <taxon>Bacteria</taxon>
        <taxon>Pseudomonadati</taxon>
        <taxon>Pseudomonadota</taxon>
        <taxon>Gammaproteobacteria</taxon>
        <taxon>Alteromonadales</taxon>
        <taxon>Alteromonadaceae</taxon>
        <taxon>Glaciecola</taxon>
    </lineage>
</organism>